<feature type="signal peptide" evidence="2">
    <location>
        <begin position="1"/>
        <end position="21"/>
    </location>
</feature>
<dbReference type="PROSITE" id="PS51257">
    <property type="entry name" value="PROKAR_LIPOPROTEIN"/>
    <property type="match status" value="1"/>
</dbReference>
<dbReference type="RefSeq" id="WP_150205468.1">
    <property type="nucleotide sequence ID" value="NZ_CP029190.1"/>
</dbReference>
<protein>
    <recommendedName>
        <fullName evidence="5">Secreted protein</fullName>
    </recommendedName>
</protein>
<keyword evidence="2" id="KW-0732">Signal</keyword>
<accession>A0A5P2CUH5</accession>
<sequence>MPDIRRGFAAATLLTALVVGAAACGGPEPEPLPTRDTTTTGTETSAAPTAPADEDLGKVFPGTGGGSGGGAAISVPRAQLDEPAGGTMELANNQQVPLTIQPLKATTDSGELSIVEDGCTGVTLQPEETCSVQVSHIAHEPGTWRGTVTAPTVEGPVFSVSLTGEAVEAAAETTSESPTPGPGETETGTGTGTPEGPDATGTPTPAPGLT</sequence>
<dbReference type="AlphaFoldDB" id="A0A5P2CUH5"/>
<dbReference type="GO" id="GO:0005975">
    <property type="term" value="P:carbohydrate metabolic process"/>
    <property type="evidence" value="ECO:0007669"/>
    <property type="project" value="UniProtKB-ARBA"/>
</dbReference>
<feature type="compositionally biased region" description="Gly residues" evidence="1">
    <location>
        <begin position="62"/>
        <end position="71"/>
    </location>
</feature>
<evidence type="ECO:0000313" key="3">
    <source>
        <dbReference type="EMBL" id="QES46582.1"/>
    </source>
</evidence>
<evidence type="ECO:0000313" key="4">
    <source>
        <dbReference type="Proteomes" id="UP000325211"/>
    </source>
</evidence>
<dbReference type="Gene3D" id="2.60.40.10">
    <property type="entry name" value="Immunoglobulins"/>
    <property type="match status" value="1"/>
</dbReference>
<name>A0A5P2CUH5_STRVZ</name>
<reference evidence="3 4" key="1">
    <citation type="submission" date="2018-05" db="EMBL/GenBank/DDBJ databases">
        <title>Streptomyces venezuelae.</title>
        <authorList>
            <person name="Kim W."/>
            <person name="Lee N."/>
            <person name="Cho B.-K."/>
        </authorList>
    </citation>
    <scope>NUCLEOTIDE SEQUENCE [LARGE SCALE GENOMIC DNA]</scope>
    <source>
        <strain evidence="3 4">ATCC 21782</strain>
    </source>
</reference>
<evidence type="ECO:0000256" key="1">
    <source>
        <dbReference type="SAM" id="MobiDB-lite"/>
    </source>
</evidence>
<evidence type="ECO:0008006" key="5">
    <source>
        <dbReference type="Google" id="ProtNLM"/>
    </source>
</evidence>
<feature type="compositionally biased region" description="Low complexity" evidence="1">
    <location>
        <begin position="34"/>
        <end position="51"/>
    </location>
</feature>
<feature type="region of interest" description="Disordered" evidence="1">
    <location>
        <begin position="167"/>
        <end position="210"/>
    </location>
</feature>
<gene>
    <name evidence="3" type="ORF">DEJ50_00680</name>
</gene>
<feature type="chain" id="PRO_5025022776" description="Secreted protein" evidence="2">
    <location>
        <begin position="22"/>
        <end position="210"/>
    </location>
</feature>
<dbReference type="OrthoDB" id="4309985at2"/>
<dbReference type="EMBL" id="CP029190">
    <property type="protein sequence ID" value="QES46582.1"/>
    <property type="molecule type" value="Genomic_DNA"/>
</dbReference>
<dbReference type="Proteomes" id="UP000325211">
    <property type="component" value="Chromosome"/>
</dbReference>
<organism evidence="3 4">
    <name type="scientific">Streptomyces venezuelae</name>
    <dbReference type="NCBI Taxonomy" id="54571"/>
    <lineage>
        <taxon>Bacteria</taxon>
        <taxon>Bacillati</taxon>
        <taxon>Actinomycetota</taxon>
        <taxon>Actinomycetes</taxon>
        <taxon>Kitasatosporales</taxon>
        <taxon>Streptomycetaceae</taxon>
        <taxon>Streptomyces</taxon>
    </lineage>
</organism>
<dbReference type="InterPro" id="IPR013783">
    <property type="entry name" value="Ig-like_fold"/>
</dbReference>
<evidence type="ECO:0000256" key="2">
    <source>
        <dbReference type="SAM" id="SignalP"/>
    </source>
</evidence>
<proteinExistence type="predicted"/>
<feature type="region of interest" description="Disordered" evidence="1">
    <location>
        <begin position="24"/>
        <end position="74"/>
    </location>
</feature>